<dbReference type="Proteomes" id="UP001172101">
    <property type="component" value="Unassembled WGS sequence"/>
</dbReference>
<dbReference type="AlphaFoldDB" id="A0AA40DTH0"/>
<evidence type="ECO:0000313" key="1">
    <source>
        <dbReference type="EMBL" id="KAK0712747.1"/>
    </source>
</evidence>
<name>A0AA40DTH0_9PEZI</name>
<dbReference type="PANTHER" id="PTHR35205:SF1">
    <property type="entry name" value="ZU5 DOMAIN-CONTAINING PROTEIN"/>
    <property type="match status" value="1"/>
</dbReference>
<dbReference type="InterPro" id="IPR027417">
    <property type="entry name" value="P-loop_NTPase"/>
</dbReference>
<dbReference type="SUPFAM" id="SSF52540">
    <property type="entry name" value="P-loop containing nucleoside triphosphate hydrolases"/>
    <property type="match status" value="1"/>
</dbReference>
<protein>
    <submittedName>
        <fullName evidence="1">Uncharacterized protein</fullName>
    </submittedName>
</protein>
<dbReference type="PANTHER" id="PTHR35205">
    <property type="entry name" value="NB-ARC AND TPR DOMAIN PROTEIN"/>
    <property type="match status" value="1"/>
</dbReference>
<organism evidence="1 2">
    <name type="scientific">Lasiosphaeria miniovina</name>
    <dbReference type="NCBI Taxonomy" id="1954250"/>
    <lineage>
        <taxon>Eukaryota</taxon>
        <taxon>Fungi</taxon>
        <taxon>Dikarya</taxon>
        <taxon>Ascomycota</taxon>
        <taxon>Pezizomycotina</taxon>
        <taxon>Sordariomycetes</taxon>
        <taxon>Sordariomycetidae</taxon>
        <taxon>Sordariales</taxon>
        <taxon>Lasiosphaeriaceae</taxon>
        <taxon>Lasiosphaeria</taxon>
    </lineage>
</organism>
<dbReference type="EMBL" id="JAUIRO010000005">
    <property type="protein sequence ID" value="KAK0712747.1"/>
    <property type="molecule type" value="Genomic_DNA"/>
</dbReference>
<evidence type="ECO:0000313" key="2">
    <source>
        <dbReference type="Proteomes" id="UP001172101"/>
    </source>
</evidence>
<keyword evidence="2" id="KW-1185">Reference proteome</keyword>
<comment type="caution">
    <text evidence="1">The sequence shown here is derived from an EMBL/GenBank/DDBJ whole genome shotgun (WGS) entry which is preliminary data.</text>
</comment>
<accession>A0AA40DTH0</accession>
<dbReference type="GeneID" id="85328872"/>
<sequence>MGDIWKADLAVEYAHSRRGNFDAIFWLEAGGVSQLASDFGRIATVLGLQSAEEADSLDSSNSQDDGGKNGGNWLLIFDNADNLDAITNYVPYHGNGSVSVMNRDSYAKEHFLSNGSGADVEPLSAANSASLLRKLVTTQTHHANQGSGTTNDDEYRANHLDGLPLAMTQMAGFIRHRHLSIREFMNLFANDARYAEIHGVRAEAYVDLWGLIF</sequence>
<dbReference type="Gene3D" id="3.40.50.300">
    <property type="entry name" value="P-loop containing nucleotide triphosphate hydrolases"/>
    <property type="match status" value="1"/>
</dbReference>
<reference evidence="1" key="1">
    <citation type="submission" date="2023-06" db="EMBL/GenBank/DDBJ databases">
        <title>Genome-scale phylogeny and comparative genomics of the fungal order Sordariales.</title>
        <authorList>
            <consortium name="Lawrence Berkeley National Laboratory"/>
            <person name="Hensen N."/>
            <person name="Bonometti L."/>
            <person name="Westerberg I."/>
            <person name="Brannstrom I.O."/>
            <person name="Guillou S."/>
            <person name="Cros-Aarteil S."/>
            <person name="Calhoun S."/>
            <person name="Haridas S."/>
            <person name="Kuo A."/>
            <person name="Mondo S."/>
            <person name="Pangilinan J."/>
            <person name="Riley R."/>
            <person name="LaButti K."/>
            <person name="Andreopoulos B."/>
            <person name="Lipzen A."/>
            <person name="Chen C."/>
            <person name="Yanf M."/>
            <person name="Daum C."/>
            <person name="Ng V."/>
            <person name="Clum A."/>
            <person name="Steindorff A."/>
            <person name="Ohm R."/>
            <person name="Martin F."/>
            <person name="Silar P."/>
            <person name="Natvig D."/>
            <person name="Lalanne C."/>
            <person name="Gautier V."/>
            <person name="Ament-velasquez S.L."/>
            <person name="Kruys A."/>
            <person name="Hutchinson M.I."/>
            <person name="Powell A.J."/>
            <person name="Barry K."/>
            <person name="Miller A.N."/>
            <person name="Grigoriev I.V."/>
            <person name="Debuchy R."/>
            <person name="Gladieux P."/>
            <person name="Thoren M.H."/>
            <person name="Johannesson H."/>
        </authorList>
    </citation>
    <scope>NUCLEOTIDE SEQUENCE</scope>
    <source>
        <strain evidence="1">SMH2392-1A</strain>
    </source>
</reference>
<gene>
    <name evidence="1" type="ORF">B0T26DRAFT_752943</name>
</gene>
<dbReference type="RefSeq" id="XP_060294070.1">
    <property type="nucleotide sequence ID" value="XM_060445602.1"/>
</dbReference>
<proteinExistence type="predicted"/>